<dbReference type="InterPro" id="IPR050463">
    <property type="entry name" value="Gfo/Idh/MocA_oxidrdct_glycsds"/>
</dbReference>
<dbReference type="InterPro" id="IPR000683">
    <property type="entry name" value="Gfo/Idh/MocA-like_OxRdtase_N"/>
</dbReference>
<accession>A0ABP8M162</accession>
<gene>
    <name evidence="4" type="ORF">GCM10023091_27700</name>
</gene>
<evidence type="ECO:0000256" key="1">
    <source>
        <dbReference type="ARBA" id="ARBA00023002"/>
    </source>
</evidence>
<evidence type="ECO:0000259" key="2">
    <source>
        <dbReference type="Pfam" id="PF01408"/>
    </source>
</evidence>
<organism evidence="4 5">
    <name type="scientific">Ravibacter arvi</name>
    <dbReference type="NCBI Taxonomy" id="2051041"/>
    <lineage>
        <taxon>Bacteria</taxon>
        <taxon>Pseudomonadati</taxon>
        <taxon>Bacteroidota</taxon>
        <taxon>Cytophagia</taxon>
        <taxon>Cytophagales</taxon>
        <taxon>Spirosomataceae</taxon>
        <taxon>Ravibacter</taxon>
    </lineage>
</organism>
<dbReference type="InterPro" id="IPR055170">
    <property type="entry name" value="GFO_IDH_MocA-like_dom"/>
</dbReference>
<feature type="domain" description="GFO/IDH/MocA-like oxidoreductase" evidence="3">
    <location>
        <begin position="130"/>
        <end position="279"/>
    </location>
</feature>
<evidence type="ECO:0000313" key="4">
    <source>
        <dbReference type="EMBL" id="GAA4441863.1"/>
    </source>
</evidence>
<dbReference type="Pfam" id="PF01408">
    <property type="entry name" value="GFO_IDH_MocA"/>
    <property type="match status" value="1"/>
</dbReference>
<dbReference type="RefSeq" id="WP_345030157.1">
    <property type="nucleotide sequence ID" value="NZ_BAABEY010000026.1"/>
</dbReference>
<keyword evidence="5" id="KW-1185">Reference proteome</keyword>
<dbReference type="Proteomes" id="UP001501508">
    <property type="component" value="Unassembled WGS sequence"/>
</dbReference>
<dbReference type="Pfam" id="PF22725">
    <property type="entry name" value="GFO_IDH_MocA_C3"/>
    <property type="match status" value="1"/>
</dbReference>
<dbReference type="EMBL" id="BAABEY010000026">
    <property type="protein sequence ID" value="GAA4441863.1"/>
    <property type="molecule type" value="Genomic_DNA"/>
</dbReference>
<dbReference type="Gene3D" id="3.30.360.10">
    <property type="entry name" value="Dihydrodipicolinate Reductase, domain 2"/>
    <property type="match status" value="1"/>
</dbReference>
<sequence length="381" mass="42568">MNKIKVGVVGTGFIGPAHIEALRRLPNVEVVALCEVTAELAKEKAEALGIPRHYTFDELIAQDDIQAVHICTPNFLHYSQSKAALLAGKHVICEKPLAKDLKEAEELVELASQTGLVNAVHFNLRYYPLVRHMKAARENGDLGEIYSVIGSYLQDWLFYQTDYNWRLEPDKSGDSRAIADIGSHLMDIIEYITGLKTTAVLSDFNTVHKTRKKPLKPVETYSGKMLTPEDYADVPINTEDHANVLLRFDNGNKGVITVSQVSAGRKNRMAFEISGANKTFSFNSESPNEVWVGYRDKANEVLLRDPSLVDPGARSLITFPGGHNEGFPDTSKQMFKEVYAAIEAGKQPENPTFPTFADGYRELLICERILESNRKQAWVEI</sequence>
<proteinExistence type="predicted"/>
<dbReference type="PANTHER" id="PTHR43818">
    <property type="entry name" value="BCDNA.GH03377"/>
    <property type="match status" value="1"/>
</dbReference>
<comment type="caution">
    <text evidence="4">The sequence shown here is derived from an EMBL/GenBank/DDBJ whole genome shotgun (WGS) entry which is preliminary data.</text>
</comment>
<keyword evidence="1" id="KW-0560">Oxidoreductase</keyword>
<evidence type="ECO:0000259" key="3">
    <source>
        <dbReference type="Pfam" id="PF22725"/>
    </source>
</evidence>
<evidence type="ECO:0000313" key="5">
    <source>
        <dbReference type="Proteomes" id="UP001501508"/>
    </source>
</evidence>
<dbReference type="SUPFAM" id="SSF51735">
    <property type="entry name" value="NAD(P)-binding Rossmann-fold domains"/>
    <property type="match status" value="1"/>
</dbReference>
<dbReference type="SUPFAM" id="SSF55347">
    <property type="entry name" value="Glyceraldehyde-3-phosphate dehydrogenase-like, C-terminal domain"/>
    <property type="match status" value="1"/>
</dbReference>
<feature type="domain" description="Gfo/Idh/MocA-like oxidoreductase N-terminal" evidence="2">
    <location>
        <begin position="4"/>
        <end position="120"/>
    </location>
</feature>
<name>A0ABP8M162_9BACT</name>
<dbReference type="PANTHER" id="PTHR43818:SF11">
    <property type="entry name" value="BCDNA.GH03377"/>
    <property type="match status" value="1"/>
</dbReference>
<dbReference type="Gene3D" id="3.40.50.720">
    <property type="entry name" value="NAD(P)-binding Rossmann-like Domain"/>
    <property type="match status" value="1"/>
</dbReference>
<protein>
    <submittedName>
        <fullName evidence="4">Gfo/Idh/MocA family oxidoreductase</fullName>
    </submittedName>
</protein>
<dbReference type="InterPro" id="IPR036291">
    <property type="entry name" value="NAD(P)-bd_dom_sf"/>
</dbReference>
<reference evidence="5" key="1">
    <citation type="journal article" date="2019" name="Int. J. Syst. Evol. Microbiol.">
        <title>The Global Catalogue of Microorganisms (GCM) 10K type strain sequencing project: providing services to taxonomists for standard genome sequencing and annotation.</title>
        <authorList>
            <consortium name="The Broad Institute Genomics Platform"/>
            <consortium name="The Broad Institute Genome Sequencing Center for Infectious Disease"/>
            <person name="Wu L."/>
            <person name="Ma J."/>
        </authorList>
    </citation>
    <scope>NUCLEOTIDE SEQUENCE [LARGE SCALE GENOMIC DNA]</scope>
    <source>
        <strain evidence="5">JCM 31920</strain>
    </source>
</reference>